<dbReference type="PANTHER" id="PTHR30026">
    <property type="entry name" value="OUTER MEMBRANE PROTEIN TOLC"/>
    <property type="match status" value="1"/>
</dbReference>
<dbReference type="OrthoDB" id="9786815at2"/>
<feature type="signal peptide" evidence="10">
    <location>
        <begin position="1"/>
        <end position="27"/>
    </location>
</feature>
<keyword evidence="10" id="KW-0732">Signal</keyword>
<evidence type="ECO:0000256" key="6">
    <source>
        <dbReference type="ARBA" id="ARBA00023136"/>
    </source>
</evidence>
<keyword evidence="3" id="KW-0813">Transport</keyword>
<feature type="compositionally biased region" description="Low complexity" evidence="9">
    <location>
        <begin position="35"/>
        <end position="48"/>
    </location>
</feature>
<proteinExistence type="inferred from homology"/>
<feature type="coiled-coil region" evidence="8">
    <location>
        <begin position="345"/>
        <end position="372"/>
    </location>
</feature>
<dbReference type="GO" id="GO:0009279">
    <property type="term" value="C:cell outer membrane"/>
    <property type="evidence" value="ECO:0007669"/>
    <property type="project" value="UniProtKB-SubCell"/>
</dbReference>
<reference evidence="11 12" key="1">
    <citation type="submission" date="2018-07" db="EMBL/GenBank/DDBJ databases">
        <title>Genomic Encyclopedia of Type Strains, Phase IV (KMG-IV): sequencing the most valuable type-strain genomes for metagenomic binning, comparative biology and taxonomic classification.</title>
        <authorList>
            <person name="Goeker M."/>
        </authorList>
    </citation>
    <scope>NUCLEOTIDE SEQUENCE [LARGE SCALE GENOMIC DNA]</scope>
    <source>
        <strain evidence="11 12">DSM 26407</strain>
    </source>
</reference>
<evidence type="ECO:0000256" key="9">
    <source>
        <dbReference type="SAM" id="MobiDB-lite"/>
    </source>
</evidence>
<keyword evidence="4" id="KW-1134">Transmembrane beta strand</keyword>
<keyword evidence="8" id="KW-0175">Coiled coil</keyword>
<dbReference type="GO" id="GO:0015562">
    <property type="term" value="F:efflux transmembrane transporter activity"/>
    <property type="evidence" value="ECO:0007669"/>
    <property type="project" value="InterPro"/>
</dbReference>
<dbReference type="InterPro" id="IPR051906">
    <property type="entry name" value="TolC-like"/>
</dbReference>
<dbReference type="SUPFAM" id="SSF56954">
    <property type="entry name" value="Outer membrane efflux proteins (OEP)"/>
    <property type="match status" value="1"/>
</dbReference>
<comment type="similarity">
    <text evidence="2">Belongs to the outer membrane factor (OMF) (TC 1.B.17) family.</text>
</comment>
<evidence type="ECO:0000256" key="3">
    <source>
        <dbReference type="ARBA" id="ARBA00022448"/>
    </source>
</evidence>
<evidence type="ECO:0000256" key="8">
    <source>
        <dbReference type="SAM" id="Coils"/>
    </source>
</evidence>
<dbReference type="InterPro" id="IPR003423">
    <property type="entry name" value="OMP_efflux"/>
</dbReference>
<dbReference type="EMBL" id="QPJY01000007">
    <property type="protein sequence ID" value="RCX28405.1"/>
    <property type="molecule type" value="Genomic_DNA"/>
</dbReference>
<evidence type="ECO:0000256" key="1">
    <source>
        <dbReference type="ARBA" id="ARBA00004442"/>
    </source>
</evidence>
<dbReference type="Proteomes" id="UP000252707">
    <property type="component" value="Unassembled WGS sequence"/>
</dbReference>
<dbReference type="RefSeq" id="WP_147275255.1">
    <property type="nucleotide sequence ID" value="NZ_QPJY01000007.1"/>
</dbReference>
<accession>A0A369C5H9</accession>
<dbReference type="GO" id="GO:0015288">
    <property type="term" value="F:porin activity"/>
    <property type="evidence" value="ECO:0007669"/>
    <property type="project" value="TreeGrafter"/>
</dbReference>
<organism evidence="11 12">
    <name type="scientific">Thioalbus denitrificans</name>
    <dbReference type="NCBI Taxonomy" id="547122"/>
    <lineage>
        <taxon>Bacteria</taxon>
        <taxon>Pseudomonadati</taxon>
        <taxon>Pseudomonadota</taxon>
        <taxon>Gammaproteobacteria</taxon>
        <taxon>Chromatiales</taxon>
        <taxon>Ectothiorhodospiraceae</taxon>
        <taxon>Thioalbus</taxon>
    </lineage>
</organism>
<dbReference type="GO" id="GO:1990281">
    <property type="term" value="C:efflux pump complex"/>
    <property type="evidence" value="ECO:0007669"/>
    <property type="project" value="TreeGrafter"/>
</dbReference>
<keyword evidence="5" id="KW-0812">Transmembrane</keyword>
<comment type="subcellular location">
    <subcellularLocation>
        <location evidence="1">Cell outer membrane</location>
    </subcellularLocation>
</comment>
<sequence length="454" mass="49955">MTILPRTRSLAVLLILWMCGVPPVAVAAPEPAAEPALPEGEAGVAPTSAPEPLPEPLTLEAALALADAPHPTLARAAAGVEEARALQGQAAAGDDLTVRLNGELFWTEPNEVSPYDHDDNRLSLLASKTLYDSGRSSALEAAAEHGVKGEELRYLGSREQRRLEIMRRYFDVLLADTAFARDDEALAVAFVAYDKARERNELGQLSDIELLRLESGFRAARSTRVASDADRRAARSRLAMALNRPDDLPGTLLEPDLSGNDRELPVLEEILARTLAGNSTMLALRESVQAAQREIEAARALRGPTLSGQLELNEYSRDTSTRDDARVGLVLSVPLWQGGRVDAALAKAQARLHRAQAELEARRLELRQAVLEAWQEIANLRERRESMVALNDYRELYLDRSRALYELDVKTDLGDAMVQMTDARFKTVETDYRLALAWARLDALQGALIERSED</sequence>
<keyword evidence="7" id="KW-0998">Cell outer membrane</keyword>
<feature type="region of interest" description="Disordered" evidence="9">
    <location>
        <begin position="35"/>
        <end position="54"/>
    </location>
</feature>
<name>A0A369C5H9_9GAMM</name>
<evidence type="ECO:0000256" key="5">
    <source>
        <dbReference type="ARBA" id="ARBA00022692"/>
    </source>
</evidence>
<comment type="caution">
    <text evidence="11">The sequence shown here is derived from an EMBL/GenBank/DDBJ whole genome shotgun (WGS) entry which is preliminary data.</text>
</comment>
<keyword evidence="12" id="KW-1185">Reference proteome</keyword>
<protein>
    <submittedName>
        <fullName evidence="11">Outer membrane protein TolC</fullName>
    </submittedName>
</protein>
<dbReference type="Pfam" id="PF02321">
    <property type="entry name" value="OEP"/>
    <property type="match status" value="1"/>
</dbReference>
<dbReference type="PANTHER" id="PTHR30026:SF20">
    <property type="entry name" value="OUTER MEMBRANE PROTEIN TOLC"/>
    <property type="match status" value="1"/>
</dbReference>
<evidence type="ECO:0000256" key="10">
    <source>
        <dbReference type="SAM" id="SignalP"/>
    </source>
</evidence>
<evidence type="ECO:0000313" key="12">
    <source>
        <dbReference type="Proteomes" id="UP000252707"/>
    </source>
</evidence>
<feature type="chain" id="PRO_5016653416" evidence="10">
    <location>
        <begin position="28"/>
        <end position="454"/>
    </location>
</feature>
<evidence type="ECO:0000256" key="7">
    <source>
        <dbReference type="ARBA" id="ARBA00023237"/>
    </source>
</evidence>
<dbReference type="Gene3D" id="1.20.1600.10">
    <property type="entry name" value="Outer membrane efflux proteins (OEP)"/>
    <property type="match status" value="1"/>
</dbReference>
<evidence type="ECO:0000256" key="4">
    <source>
        <dbReference type="ARBA" id="ARBA00022452"/>
    </source>
</evidence>
<evidence type="ECO:0000313" key="11">
    <source>
        <dbReference type="EMBL" id="RCX28405.1"/>
    </source>
</evidence>
<keyword evidence="6" id="KW-0472">Membrane</keyword>
<evidence type="ECO:0000256" key="2">
    <source>
        <dbReference type="ARBA" id="ARBA00007613"/>
    </source>
</evidence>
<gene>
    <name evidence="11" type="ORF">DFQ59_107152</name>
</gene>
<dbReference type="AlphaFoldDB" id="A0A369C5H9"/>